<feature type="transmembrane region" description="Helical" evidence="5">
    <location>
        <begin position="67"/>
        <end position="86"/>
    </location>
</feature>
<dbReference type="EMBL" id="PVZC01000010">
    <property type="protein sequence ID" value="PRX92272.1"/>
    <property type="molecule type" value="Genomic_DNA"/>
</dbReference>
<evidence type="ECO:0000259" key="6">
    <source>
        <dbReference type="PROSITE" id="PS50850"/>
    </source>
</evidence>
<keyword evidence="8" id="KW-1185">Reference proteome</keyword>
<name>A0A2T0PTP8_9ACTN</name>
<feature type="transmembrane region" description="Helical" evidence="5">
    <location>
        <begin position="157"/>
        <end position="179"/>
    </location>
</feature>
<gene>
    <name evidence="7" type="ORF">CLV72_11032</name>
</gene>
<feature type="transmembrane region" description="Helical" evidence="5">
    <location>
        <begin position="271"/>
        <end position="291"/>
    </location>
</feature>
<dbReference type="Pfam" id="PF07690">
    <property type="entry name" value="MFS_1"/>
    <property type="match status" value="1"/>
</dbReference>
<dbReference type="OrthoDB" id="4612864at2"/>
<dbReference type="AlphaFoldDB" id="A0A2T0PTP8"/>
<dbReference type="Gene3D" id="1.20.1250.20">
    <property type="entry name" value="MFS general substrate transporter like domains"/>
    <property type="match status" value="2"/>
</dbReference>
<evidence type="ECO:0000313" key="8">
    <source>
        <dbReference type="Proteomes" id="UP000237846"/>
    </source>
</evidence>
<organism evidence="7 8">
    <name type="scientific">Allonocardiopsis opalescens</name>
    <dbReference type="NCBI Taxonomy" id="1144618"/>
    <lineage>
        <taxon>Bacteria</taxon>
        <taxon>Bacillati</taxon>
        <taxon>Actinomycetota</taxon>
        <taxon>Actinomycetes</taxon>
        <taxon>Streptosporangiales</taxon>
        <taxon>Allonocardiopsis</taxon>
    </lineage>
</organism>
<comment type="subcellular location">
    <subcellularLocation>
        <location evidence="1">Cell membrane</location>
        <topology evidence="1">Multi-pass membrane protein</topology>
    </subcellularLocation>
</comment>
<evidence type="ECO:0000256" key="3">
    <source>
        <dbReference type="ARBA" id="ARBA00022989"/>
    </source>
</evidence>
<protein>
    <submittedName>
        <fullName evidence="7">Putative MFS family arabinose efflux permease</fullName>
    </submittedName>
</protein>
<dbReference type="GO" id="GO:0005886">
    <property type="term" value="C:plasma membrane"/>
    <property type="evidence" value="ECO:0007669"/>
    <property type="project" value="UniProtKB-SubCell"/>
</dbReference>
<feature type="transmembrane region" description="Helical" evidence="5">
    <location>
        <begin position="128"/>
        <end position="151"/>
    </location>
</feature>
<dbReference type="PROSITE" id="PS50850">
    <property type="entry name" value="MFS"/>
    <property type="match status" value="1"/>
</dbReference>
<evidence type="ECO:0000313" key="7">
    <source>
        <dbReference type="EMBL" id="PRX92272.1"/>
    </source>
</evidence>
<feature type="transmembrane region" description="Helical" evidence="5">
    <location>
        <begin position="297"/>
        <end position="323"/>
    </location>
</feature>
<dbReference type="InterPro" id="IPR052528">
    <property type="entry name" value="Sugar_transport-like"/>
</dbReference>
<feature type="transmembrane region" description="Helical" evidence="5">
    <location>
        <begin position="92"/>
        <end position="116"/>
    </location>
</feature>
<dbReference type="RefSeq" id="WP_146159594.1">
    <property type="nucleotide sequence ID" value="NZ_PVZC01000010.1"/>
</dbReference>
<keyword evidence="3 5" id="KW-1133">Transmembrane helix</keyword>
<dbReference type="PANTHER" id="PTHR23526">
    <property type="entry name" value="INTEGRAL MEMBRANE TRANSPORT PROTEIN-RELATED"/>
    <property type="match status" value="1"/>
</dbReference>
<feature type="transmembrane region" description="Helical" evidence="5">
    <location>
        <begin position="210"/>
        <end position="231"/>
    </location>
</feature>
<accession>A0A2T0PTP8</accession>
<dbReference type="PANTHER" id="PTHR23526:SF4">
    <property type="entry name" value="INTEGRAL MEMBRANE TRANSPORT PROTEIN"/>
    <property type="match status" value="1"/>
</dbReference>
<keyword evidence="4 5" id="KW-0472">Membrane</keyword>
<sequence length="383" mass="38150">MSWFHRVLLHGVLFHGALFTMRPVTSYRAIELGLSPGWLGVFSASFSLIPLLIAVPVGRWVDRRAEWPVLTAGSALVAVSGAGLVFARDVVSIIVCSAVSGVGLILAMVAAQAVIANHSPAVAYDSRFGFFTLAASAGQLLGPLALSGLAASAPPSLTSAAFTGTAVAALAATLVAASVRPPGGGAPRRRAAGGGDGVSEVLRAPGVVPAMLASTAVLAAIDLITVYLPALGEQRGIAPPVVGLLIAARSLASMASRAIMGALVRWKGRHAVLVASLVLSAVSMGVLAVPLPVWALALALVVAGFALGVGQPLTMAWVADAAAPSARGTAMALRMSGNQLGQIVLPLLAGGLAGGLGIGLAFATFGTGLGAVALVVALPRQGS</sequence>
<dbReference type="InterPro" id="IPR020846">
    <property type="entry name" value="MFS_dom"/>
</dbReference>
<proteinExistence type="predicted"/>
<evidence type="ECO:0000256" key="1">
    <source>
        <dbReference type="ARBA" id="ARBA00004651"/>
    </source>
</evidence>
<dbReference type="GO" id="GO:0022857">
    <property type="term" value="F:transmembrane transporter activity"/>
    <property type="evidence" value="ECO:0007669"/>
    <property type="project" value="InterPro"/>
</dbReference>
<comment type="caution">
    <text evidence="7">The sequence shown here is derived from an EMBL/GenBank/DDBJ whole genome shotgun (WGS) entry which is preliminary data.</text>
</comment>
<reference evidence="7 8" key="1">
    <citation type="submission" date="2018-03" db="EMBL/GenBank/DDBJ databases">
        <title>Genomic Encyclopedia of Archaeal and Bacterial Type Strains, Phase II (KMG-II): from individual species to whole genera.</title>
        <authorList>
            <person name="Goeker M."/>
        </authorList>
    </citation>
    <scope>NUCLEOTIDE SEQUENCE [LARGE SCALE GENOMIC DNA]</scope>
    <source>
        <strain evidence="7 8">DSM 45601</strain>
    </source>
</reference>
<feature type="transmembrane region" description="Helical" evidence="5">
    <location>
        <begin position="36"/>
        <end position="55"/>
    </location>
</feature>
<dbReference type="SUPFAM" id="SSF103473">
    <property type="entry name" value="MFS general substrate transporter"/>
    <property type="match status" value="1"/>
</dbReference>
<feature type="transmembrane region" description="Helical" evidence="5">
    <location>
        <begin position="344"/>
        <end position="377"/>
    </location>
</feature>
<evidence type="ECO:0000256" key="2">
    <source>
        <dbReference type="ARBA" id="ARBA00022692"/>
    </source>
</evidence>
<feature type="domain" description="Major facilitator superfamily (MFS) profile" evidence="6">
    <location>
        <begin position="206"/>
        <end position="383"/>
    </location>
</feature>
<evidence type="ECO:0000256" key="5">
    <source>
        <dbReference type="SAM" id="Phobius"/>
    </source>
</evidence>
<keyword evidence="2 5" id="KW-0812">Transmembrane</keyword>
<dbReference type="InterPro" id="IPR011701">
    <property type="entry name" value="MFS"/>
</dbReference>
<dbReference type="InterPro" id="IPR036259">
    <property type="entry name" value="MFS_trans_sf"/>
</dbReference>
<evidence type="ECO:0000256" key="4">
    <source>
        <dbReference type="ARBA" id="ARBA00023136"/>
    </source>
</evidence>
<dbReference type="Proteomes" id="UP000237846">
    <property type="component" value="Unassembled WGS sequence"/>
</dbReference>